<feature type="region of interest" description="Disordered" evidence="3">
    <location>
        <begin position="49"/>
        <end position="114"/>
    </location>
</feature>
<sequence>MIMVVSSSSAAVRALACLACCVAACGVQFQIRRTRVSADLRRALRADLGRVRPPTRGTPQNEDATFSGGPSALPELADRRIHSQPPRVPTLPSTVDDEAAASGTTSGTSAKRSDELKAELLTQISSLRQIKERDGDFSVDFGVRGGELDKDKRTPQKVDFYSISEDAGKAADQVIEVAEALHDVNPTSNATLYLGTEDGDKSPLNGQWKLLFTTAADATFSSNSTRGYATAQNVVDARRGRYDRQLSRGHPAASLLHIFPRRITNIIDFAAVNGTEPLLRQLNVVIRAKADGANRVELIFKYAKIVFSRFFGFKRRWSLYIPVPAPFITRVIVFVSRILRFGKKKSIPRAFFDVLYLDDQLRIHKTGEDNIFIQAKESSWPEARPLLT</sequence>
<keyword evidence="8" id="KW-1185">Reference proteome</keyword>
<dbReference type="OMA" id="NIFIQAK"/>
<name>K0RQA1_THAOC</name>
<evidence type="ECO:0000313" key="8">
    <source>
        <dbReference type="Proteomes" id="UP000266841"/>
    </source>
</evidence>
<dbReference type="EMBL" id="AGNL01045338">
    <property type="protein sequence ID" value="EJK48877.1"/>
    <property type="molecule type" value="Genomic_DNA"/>
</dbReference>
<dbReference type="PANTHER" id="PTHR31906">
    <property type="entry name" value="PLASTID-LIPID-ASSOCIATED PROTEIN 4, CHLOROPLASTIC-RELATED"/>
    <property type="match status" value="1"/>
</dbReference>
<feature type="chain" id="PRO_5003839364" description="Plastid lipid-associated protein/fibrillin conserved domain-containing protein" evidence="5">
    <location>
        <begin position="27"/>
        <end position="388"/>
    </location>
</feature>
<organism evidence="7 8">
    <name type="scientific">Thalassiosira oceanica</name>
    <name type="common">Marine diatom</name>
    <dbReference type="NCBI Taxonomy" id="159749"/>
    <lineage>
        <taxon>Eukaryota</taxon>
        <taxon>Sar</taxon>
        <taxon>Stramenopiles</taxon>
        <taxon>Ochrophyta</taxon>
        <taxon>Bacillariophyta</taxon>
        <taxon>Coscinodiscophyceae</taxon>
        <taxon>Thalassiosirophycidae</taxon>
        <taxon>Thalassiosirales</taxon>
        <taxon>Thalassiosiraceae</taxon>
        <taxon>Thalassiosira</taxon>
    </lineage>
</organism>
<dbReference type="AlphaFoldDB" id="K0RQA1"/>
<keyword evidence="4" id="KW-1133">Transmembrane helix</keyword>
<feature type="signal peptide" evidence="5">
    <location>
        <begin position="1"/>
        <end position="26"/>
    </location>
</feature>
<feature type="transmembrane region" description="Helical" evidence="4">
    <location>
        <begin position="317"/>
        <end position="339"/>
    </location>
</feature>
<dbReference type="Pfam" id="PF04755">
    <property type="entry name" value="PAP_fibrillin"/>
    <property type="match status" value="1"/>
</dbReference>
<dbReference type="eggNOG" id="ENOG502S2HM">
    <property type="taxonomic scope" value="Eukaryota"/>
</dbReference>
<accession>K0RQA1</accession>
<dbReference type="InterPro" id="IPR039633">
    <property type="entry name" value="PAP"/>
</dbReference>
<feature type="compositionally biased region" description="Low complexity" evidence="3">
    <location>
        <begin position="100"/>
        <end position="110"/>
    </location>
</feature>
<dbReference type="GO" id="GO:0009536">
    <property type="term" value="C:plastid"/>
    <property type="evidence" value="ECO:0007669"/>
    <property type="project" value="UniProtKB-SubCell"/>
</dbReference>
<evidence type="ECO:0000256" key="1">
    <source>
        <dbReference type="ARBA" id="ARBA00004474"/>
    </source>
</evidence>
<evidence type="ECO:0000256" key="2">
    <source>
        <dbReference type="ARBA" id="ARBA00022640"/>
    </source>
</evidence>
<keyword evidence="5" id="KW-0732">Signal</keyword>
<feature type="domain" description="Plastid lipid-associated protein/fibrillin conserved" evidence="6">
    <location>
        <begin position="170"/>
        <end position="373"/>
    </location>
</feature>
<keyword evidence="4" id="KW-0812">Transmembrane</keyword>
<dbReference type="Proteomes" id="UP000266841">
    <property type="component" value="Unassembled WGS sequence"/>
</dbReference>
<comment type="subcellular location">
    <subcellularLocation>
        <location evidence="1">Plastid</location>
    </subcellularLocation>
</comment>
<evidence type="ECO:0000256" key="4">
    <source>
        <dbReference type="SAM" id="Phobius"/>
    </source>
</evidence>
<proteinExistence type="predicted"/>
<evidence type="ECO:0000259" key="6">
    <source>
        <dbReference type="Pfam" id="PF04755"/>
    </source>
</evidence>
<dbReference type="InterPro" id="IPR006843">
    <property type="entry name" value="PAP/fibrillin_dom"/>
</dbReference>
<gene>
    <name evidence="7" type="ORF">THAOC_32289</name>
</gene>
<comment type="caution">
    <text evidence="7">The sequence shown here is derived from an EMBL/GenBank/DDBJ whole genome shotgun (WGS) entry which is preliminary data.</text>
</comment>
<keyword evidence="4" id="KW-0472">Membrane</keyword>
<evidence type="ECO:0000256" key="5">
    <source>
        <dbReference type="SAM" id="SignalP"/>
    </source>
</evidence>
<reference evidence="7 8" key="1">
    <citation type="journal article" date="2012" name="Genome Biol.">
        <title>Genome and low-iron response of an oceanic diatom adapted to chronic iron limitation.</title>
        <authorList>
            <person name="Lommer M."/>
            <person name="Specht M."/>
            <person name="Roy A.S."/>
            <person name="Kraemer L."/>
            <person name="Andreson R."/>
            <person name="Gutowska M.A."/>
            <person name="Wolf J."/>
            <person name="Bergner S.V."/>
            <person name="Schilhabel M.B."/>
            <person name="Klostermeier U.C."/>
            <person name="Beiko R.G."/>
            <person name="Rosenstiel P."/>
            <person name="Hippler M."/>
            <person name="Laroche J."/>
        </authorList>
    </citation>
    <scope>NUCLEOTIDE SEQUENCE [LARGE SCALE GENOMIC DNA]</scope>
    <source>
        <strain evidence="7 8">CCMP1005</strain>
    </source>
</reference>
<dbReference type="OrthoDB" id="201398at2759"/>
<protein>
    <recommendedName>
        <fullName evidence="6">Plastid lipid-associated protein/fibrillin conserved domain-containing protein</fullName>
    </recommendedName>
</protein>
<evidence type="ECO:0000313" key="7">
    <source>
        <dbReference type="EMBL" id="EJK48877.1"/>
    </source>
</evidence>
<keyword evidence="2" id="KW-0934">Plastid</keyword>
<evidence type="ECO:0000256" key="3">
    <source>
        <dbReference type="SAM" id="MobiDB-lite"/>
    </source>
</evidence>